<feature type="transmembrane region" description="Helical" evidence="1">
    <location>
        <begin position="285"/>
        <end position="306"/>
    </location>
</feature>
<dbReference type="Proteomes" id="UP000050326">
    <property type="component" value="Unassembled WGS sequence"/>
</dbReference>
<dbReference type="FunFam" id="3.30.70.270:FF:000001">
    <property type="entry name" value="Diguanylate cyclase domain protein"/>
    <property type="match status" value="1"/>
</dbReference>
<dbReference type="InterPro" id="IPR035919">
    <property type="entry name" value="EAL_sf"/>
</dbReference>
<feature type="transmembrane region" description="Helical" evidence="1">
    <location>
        <begin position="210"/>
        <end position="229"/>
    </location>
</feature>
<evidence type="ECO:0000256" key="1">
    <source>
        <dbReference type="SAM" id="Phobius"/>
    </source>
</evidence>
<keyword evidence="5" id="KW-1185">Reference proteome</keyword>
<dbReference type="Pfam" id="PF01590">
    <property type="entry name" value="GAF"/>
    <property type="match status" value="1"/>
</dbReference>
<feature type="transmembrane region" description="Helical" evidence="1">
    <location>
        <begin position="390"/>
        <end position="409"/>
    </location>
</feature>
<dbReference type="InterPro" id="IPR000160">
    <property type="entry name" value="GGDEF_dom"/>
</dbReference>
<feature type="transmembrane region" description="Helical" evidence="1">
    <location>
        <begin position="102"/>
        <end position="128"/>
    </location>
</feature>
<evidence type="ECO:0000313" key="4">
    <source>
        <dbReference type="EMBL" id="KPU44637.1"/>
    </source>
</evidence>
<dbReference type="InterPro" id="IPR029787">
    <property type="entry name" value="Nucleotide_cyclase"/>
</dbReference>
<dbReference type="Gene3D" id="3.20.20.450">
    <property type="entry name" value="EAL domain"/>
    <property type="match status" value="1"/>
</dbReference>
<feature type="transmembrane region" description="Helical" evidence="1">
    <location>
        <begin position="148"/>
        <end position="168"/>
    </location>
</feature>
<dbReference type="Pfam" id="PF00563">
    <property type="entry name" value="EAL"/>
    <property type="match status" value="1"/>
</dbReference>
<organism evidence="4 5">
    <name type="scientific">Oxobacter pfennigii</name>
    <dbReference type="NCBI Taxonomy" id="36849"/>
    <lineage>
        <taxon>Bacteria</taxon>
        <taxon>Bacillati</taxon>
        <taxon>Bacillota</taxon>
        <taxon>Clostridia</taxon>
        <taxon>Eubacteriales</taxon>
        <taxon>Clostridiaceae</taxon>
        <taxon>Oxobacter</taxon>
    </lineage>
</organism>
<feature type="domain" description="GGDEF" evidence="3">
    <location>
        <begin position="629"/>
        <end position="762"/>
    </location>
</feature>
<dbReference type="SMART" id="SM00052">
    <property type="entry name" value="EAL"/>
    <property type="match status" value="1"/>
</dbReference>
<dbReference type="RefSeq" id="WP_083479785.1">
    <property type="nucleotide sequence ID" value="NZ_LKET01000029.1"/>
</dbReference>
<feature type="domain" description="EAL" evidence="2">
    <location>
        <begin position="771"/>
        <end position="1025"/>
    </location>
</feature>
<protein>
    <submittedName>
        <fullName evidence="4">Phytochrome-like protein cph2</fullName>
    </submittedName>
</protein>
<dbReference type="EMBL" id="LKET01000029">
    <property type="protein sequence ID" value="KPU44637.1"/>
    <property type="molecule type" value="Genomic_DNA"/>
</dbReference>
<feature type="transmembrane region" description="Helical" evidence="1">
    <location>
        <begin position="6"/>
        <end position="26"/>
    </location>
</feature>
<dbReference type="PROSITE" id="PS50883">
    <property type="entry name" value="EAL"/>
    <property type="match status" value="1"/>
</dbReference>
<dbReference type="InterPro" id="IPR003018">
    <property type="entry name" value="GAF"/>
</dbReference>
<feature type="transmembrane region" description="Helical" evidence="1">
    <location>
        <begin position="180"/>
        <end position="198"/>
    </location>
</feature>
<dbReference type="CDD" id="cd01948">
    <property type="entry name" value="EAL"/>
    <property type="match status" value="1"/>
</dbReference>
<dbReference type="InterPro" id="IPR029016">
    <property type="entry name" value="GAF-like_dom_sf"/>
</dbReference>
<name>A0A0P8W7K3_9CLOT</name>
<dbReference type="SUPFAM" id="SSF55073">
    <property type="entry name" value="Nucleotide cyclase"/>
    <property type="match status" value="1"/>
</dbReference>
<keyword evidence="1" id="KW-0472">Membrane</keyword>
<dbReference type="Gene3D" id="3.30.450.40">
    <property type="match status" value="1"/>
</dbReference>
<dbReference type="PATRIC" id="fig|36849.3.peg.1816"/>
<dbReference type="InterPro" id="IPR052155">
    <property type="entry name" value="Biofilm_reg_signaling"/>
</dbReference>
<feature type="transmembrane region" description="Helical" evidence="1">
    <location>
        <begin position="71"/>
        <end position="90"/>
    </location>
</feature>
<keyword evidence="1" id="KW-1133">Transmembrane helix</keyword>
<dbReference type="NCBIfam" id="TIGR00254">
    <property type="entry name" value="GGDEF"/>
    <property type="match status" value="1"/>
</dbReference>
<dbReference type="InterPro" id="IPR001633">
    <property type="entry name" value="EAL_dom"/>
</dbReference>
<feature type="transmembrane region" description="Helical" evidence="1">
    <location>
        <begin position="38"/>
        <end position="59"/>
    </location>
</feature>
<evidence type="ECO:0000259" key="2">
    <source>
        <dbReference type="PROSITE" id="PS50883"/>
    </source>
</evidence>
<feature type="transmembrane region" description="Helical" evidence="1">
    <location>
        <begin position="340"/>
        <end position="356"/>
    </location>
</feature>
<dbReference type="PROSITE" id="PS50887">
    <property type="entry name" value="GGDEF"/>
    <property type="match status" value="1"/>
</dbReference>
<proteinExistence type="predicted"/>
<reference evidence="4 5" key="1">
    <citation type="submission" date="2015-09" db="EMBL/GenBank/DDBJ databases">
        <title>Genome sequence of Oxobacter pfennigii DSM 3222.</title>
        <authorList>
            <person name="Poehlein A."/>
            <person name="Bengelsdorf F.R."/>
            <person name="Schiel-Bengelsdorf B."/>
            <person name="Duerre P."/>
            <person name="Daniel R."/>
        </authorList>
    </citation>
    <scope>NUCLEOTIDE SEQUENCE [LARGE SCALE GENOMIC DNA]</scope>
    <source>
        <strain evidence="4 5">DSM 3222</strain>
    </source>
</reference>
<gene>
    <name evidence="4" type="primary">cph2_2</name>
    <name evidence="4" type="ORF">OXPF_17230</name>
</gene>
<feature type="transmembrane region" description="Helical" evidence="1">
    <location>
        <begin position="255"/>
        <end position="273"/>
    </location>
</feature>
<dbReference type="OrthoDB" id="9762141at2"/>
<feature type="transmembrane region" description="Helical" evidence="1">
    <location>
        <begin position="361"/>
        <end position="378"/>
    </location>
</feature>
<dbReference type="STRING" id="36849.OXPF_17230"/>
<dbReference type="InterPro" id="IPR043128">
    <property type="entry name" value="Rev_trsase/Diguanyl_cyclase"/>
</dbReference>
<dbReference type="Pfam" id="PF00990">
    <property type="entry name" value="GGDEF"/>
    <property type="match status" value="1"/>
</dbReference>
<dbReference type="SUPFAM" id="SSF55781">
    <property type="entry name" value="GAF domain-like"/>
    <property type="match status" value="1"/>
</dbReference>
<dbReference type="CDD" id="cd01949">
    <property type="entry name" value="GGDEF"/>
    <property type="match status" value="1"/>
</dbReference>
<dbReference type="SUPFAM" id="SSF141868">
    <property type="entry name" value="EAL domain-like"/>
    <property type="match status" value="1"/>
</dbReference>
<dbReference type="AlphaFoldDB" id="A0A0P8W7K3"/>
<evidence type="ECO:0000313" key="5">
    <source>
        <dbReference type="Proteomes" id="UP000050326"/>
    </source>
</evidence>
<evidence type="ECO:0000259" key="3">
    <source>
        <dbReference type="PROSITE" id="PS50887"/>
    </source>
</evidence>
<accession>A0A0P8W7K3</accession>
<dbReference type="SMART" id="SM00267">
    <property type="entry name" value="GGDEF"/>
    <property type="match status" value="1"/>
</dbReference>
<dbReference type="SMART" id="SM00065">
    <property type="entry name" value="GAF"/>
    <property type="match status" value="1"/>
</dbReference>
<dbReference type="Gene3D" id="3.30.70.270">
    <property type="match status" value="1"/>
</dbReference>
<dbReference type="InterPro" id="IPR031621">
    <property type="entry name" value="HisKA_7TM"/>
</dbReference>
<comment type="caution">
    <text evidence="4">The sequence shown here is derived from an EMBL/GenBank/DDBJ whole genome shotgun (WGS) entry which is preliminary data.</text>
</comment>
<dbReference type="PANTHER" id="PTHR44757">
    <property type="entry name" value="DIGUANYLATE CYCLASE DGCP"/>
    <property type="match status" value="1"/>
</dbReference>
<keyword evidence="1" id="KW-0812">Transmembrane</keyword>
<dbReference type="Pfam" id="PF16927">
    <property type="entry name" value="HisKA_7TM"/>
    <property type="match status" value="1"/>
</dbReference>
<dbReference type="PANTHER" id="PTHR44757:SF2">
    <property type="entry name" value="BIOFILM ARCHITECTURE MAINTENANCE PROTEIN MBAA"/>
    <property type="match status" value="1"/>
</dbReference>
<dbReference type="FunFam" id="3.20.20.450:FF:000001">
    <property type="entry name" value="Cyclic di-GMP phosphodiesterase yahA"/>
    <property type="match status" value="1"/>
</dbReference>
<sequence>MEYAPLLFSLLFFTAFAIYLFFGIYIIHLNPKASLNKLFLIVCISLCLWSFGFSIANSAPDLKTCLFWRRISALGWSSIYSILLHFLLVLTGKTSVLKRGWFCLMLYFPALINLYVFSLSDNMAALQYSLIKLDYGWINVAVNNGWDLFFYFYYGGYTLACLGLVFIWQRKATDKNIRMQAMLICISLFAALLLGSLTDVVLSSNLTNPLPQMAPVFTLIPIMAIYYSIKRYGLMHREMLDQDELILNDEMRAILFQYLSAGYFAAGLLGFLSEYLPHRLQGTGNIYSALLTGGLLFGTGFAFQIIQRLKNENIKNTLNMIVLLSSIPLITLRFLQYTGITVWVFPIILMIISLIFNKRSLLLSITAVAIATQILIWICKPKAMVQVDGFHYLLRIGLFVMALWIGLYVNKIYVSKLKENACQIGFQKIISEISFDFVSVNQTNFEAKTNHLLDAIGRFFQVDRTYIFLFNHEDNTMTYTYEWCTQGIEPEIGTIRDVPLSLFPWWTEQLKSNKPVCVEDVSKLKAEAGAEKKQFEKVKSLVAIPIEGNGNIQGFLGIDSIVSPRKWSEDEIKLLKILANLLADGFIKVKAEKKIEFMAYYDHLTGLPNRTLFEDRLTQAIHLAKRSGKFVGVMFMDLDNFKTVNDTMGHNGGDKLIQEVAQSLAQRLRKTDTVARFGGDEFLILINSIPDSKDIARITDKLMGLFERPFNIGGQEFFITGSAGVATYPVDGEDPETLIKNADISMYKAKSKGKNQYVLCTENMKDEVQQNMMLSNSLYHAKERNELVIFYQPQIKLYTGQITGVEALLRWNHPQLGMISPGIFIPLAEKNGLINIIGEWVLKTASNQNKKWQDMGMPHLRMAVNLSAAQFKNPHLVDNVNRILKETGLSPEYLELEITESIAINEANYIIDTLDKLKNLGVSISIDDFGTEYSSLSRLKMLPLDRIKIDMQFVQGIEGNEKDQAITKIIINLAKSLELEVLAEGVETALQSEFLNGKMCDEVQGYYYYKPMPAEEFEILLKSGANKRVEY</sequence>